<evidence type="ECO:0000313" key="1">
    <source>
        <dbReference type="EMBL" id="KAF2599411.1"/>
    </source>
</evidence>
<organism evidence="1 2">
    <name type="scientific">Brassica cretica</name>
    <name type="common">Mustard</name>
    <dbReference type="NCBI Taxonomy" id="69181"/>
    <lineage>
        <taxon>Eukaryota</taxon>
        <taxon>Viridiplantae</taxon>
        <taxon>Streptophyta</taxon>
        <taxon>Embryophyta</taxon>
        <taxon>Tracheophyta</taxon>
        <taxon>Spermatophyta</taxon>
        <taxon>Magnoliopsida</taxon>
        <taxon>eudicotyledons</taxon>
        <taxon>Gunneridae</taxon>
        <taxon>Pentapetalae</taxon>
        <taxon>rosids</taxon>
        <taxon>malvids</taxon>
        <taxon>Brassicales</taxon>
        <taxon>Brassicaceae</taxon>
        <taxon>Brassiceae</taxon>
        <taxon>Brassica</taxon>
    </lineage>
</organism>
<sequence length="210" mass="22882">MDNTVLVSAVDGLNPRCIAAVRAFRTRHLGLESAAWLDPRHRPRLLSSSFTADTFKPHFMAADQAALNGRASSHLFSFGIGRGWPQAALHSRCPCIQNTTSRTRIRGLARPAPSSASLIIAIYRGHLQAALHGRGPCLRNVVSRIEICGLARPALCGRAAWPLTVPLTGSGRAERSHFVPFVWVSRIKIRVSPSSAVHARGRPASLHLFY</sequence>
<evidence type="ECO:0000313" key="2">
    <source>
        <dbReference type="Proteomes" id="UP000712281"/>
    </source>
</evidence>
<dbReference type="AlphaFoldDB" id="A0A8S9L076"/>
<gene>
    <name evidence="1" type="ORF">F2Q68_00008199</name>
</gene>
<comment type="caution">
    <text evidence="1">The sequence shown here is derived from an EMBL/GenBank/DDBJ whole genome shotgun (WGS) entry which is preliminary data.</text>
</comment>
<accession>A0A8S9L076</accession>
<dbReference type="Proteomes" id="UP000712281">
    <property type="component" value="Unassembled WGS sequence"/>
</dbReference>
<dbReference type="EMBL" id="QGKW02000717">
    <property type="protein sequence ID" value="KAF2599411.1"/>
    <property type="molecule type" value="Genomic_DNA"/>
</dbReference>
<name>A0A8S9L076_BRACR</name>
<proteinExistence type="predicted"/>
<protein>
    <submittedName>
        <fullName evidence="1">Uncharacterized protein</fullName>
    </submittedName>
</protein>
<reference evidence="1" key="1">
    <citation type="submission" date="2019-12" db="EMBL/GenBank/DDBJ databases">
        <title>Genome sequencing and annotation of Brassica cretica.</title>
        <authorList>
            <person name="Studholme D.J."/>
            <person name="Sarris P.F."/>
        </authorList>
    </citation>
    <scope>NUCLEOTIDE SEQUENCE</scope>
    <source>
        <strain evidence="1">PFS-001/15</strain>
        <tissue evidence="1">Leaf</tissue>
    </source>
</reference>